<evidence type="ECO:0000256" key="1">
    <source>
        <dbReference type="SAM" id="MobiDB-lite"/>
    </source>
</evidence>
<keyword evidence="3" id="KW-1185">Reference proteome</keyword>
<dbReference type="Proteomes" id="UP001165080">
    <property type="component" value="Unassembled WGS sequence"/>
</dbReference>
<sequence>MRISWTGASLAAARPGPRRVVRPLAANQLLRQSPGPPPPPPPPQPPPEGNRNAGRKCGAMCEEGSDEGAAGEAAEPPGSRLNVHEHADRGARGKARQRQAEVLGVPRRRLQPFDTSMLA</sequence>
<reference evidence="2 3" key="1">
    <citation type="journal article" date="2023" name="Commun. Biol.">
        <title>Reorganization of the ancestral sex-determining regions during the evolution of trioecy in Pleodorina starrii.</title>
        <authorList>
            <person name="Takahashi K."/>
            <person name="Suzuki S."/>
            <person name="Kawai-Toyooka H."/>
            <person name="Yamamoto K."/>
            <person name="Hamaji T."/>
            <person name="Ootsuki R."/>
            <person name="Yamaguchi H."/>
            <person name="Kawachi M."/>
            <person name="Higashiyama T."/>
            <person name="Nozaki H."/>
        </authorList>
    </citation>
    <scope>NUCLEOTIDE SEQUENCE [LARGE SCALE GENOMIC DNA]</scope>
    <source>
        <strain evidence="2 3">NIES-4479</strain>
    </source>
</reference>
<dbReference type="EMBL" id="BRXU01000030">
    <property type="protein sequence ID" value="GLC59768.1"/>
    <property type="molecule type" value="Genomic_DNA"/>
</dbReference>
<evidence type="ECO:0000313" key="2">
    <source>
        <dbReference type="EMBL" id="GLC59768.1"/>
    </source>
</evidence>
<proteinExistence type="predicted"/>
<feature type="compositionally biased region" description="Pro residues" evidence="1">
    <location>
        <begin position="34"/>
        <end position="48"/>
    </location>
</feature>
<gene>
    <name evidence="2" type="primary">PLESTB002371</name>
    <name evidence="2" type="ORF">PLESTB_001533600</name>
</gene>
<evidence type="ECO:0000313" key="3">
    <source>
        <dbReference type="Proteomes" id="UP001165080"/>
    </source>
</evidence>
<feature type="region of interest" description="Disordered" evidence="1">
    <location>
        <begin position="26"/>
        <end position="119"/>
    </location>
</feature>
<feature type="region of interest" description="Disordered" evidence="1">
    <location>
        <begin position="1"/>
        <end position="20"/>
    </location>
</feature>
<comment type="caution">
    <text evidence="2">The sequence shown here is derived from an EMBL/GenBank/DDBJ whole genome shotgun (WGS) entry which is preliminary data.</text>
</comment>
<feature type="compositionally biased region" description="Basic and acidic residues" evidence="1">
    <location>
        <begin position="82"/>
        <end position="91"/>
    </location>
</feature>
<protein>
    <submittedName>
        <fullName evidence="2">Uncharacterized protein</fullName>
    </submittedName>
</protein>
<name>A0A9W6BWZ8_9CHLO</name>
<dbReference type="AlphaFoldDB" id="A0A9W6BWZ8"/>
<accession>A0A9W6BWZ8</accession>
<feature type="compositionally biased region" description="Low complexity" evidence="1">
    <location>
        <begin position="67"/>
        <end position="79"/>
    </location>
</feature>
<organism evidence="2 3">
    <name type="scientific">Pleodorina starrii</name>
    <dbReference type="NCBI Taxonomy" id="330485"/>
    <lineage>
        <taxon>Eukaryota</taxon>
        <taxon>Viridiplantae</taxon>
        <taxon>Chlorophyta</taxon>
        <taxon>core chlorophytes</taxon>
        <taxon>Chlorophyceae</taxon>
        <taxon>CS clade</taxon>
        <taxon>Chlamydomonadales</taxon>
        <taxon>Volvocaceae</taxon>
        <taxon>Pleodorina</taxon>
    </lineage>
</organism>